<feature type="transmembrane region" description="Helical" evidence="1">
    <location>
        <begin position="147"/>
        <end position="168"/>
    </location>
</feature>
<evidence type="ECO:0000313" key="3">
    <source>
        <dbReference type="Proteomes" id="UP000290106"/>
    </source>
</evidence>
<dbReference type="EMBL" id="SDKC01000001">
    <property type="protein sequence ID" value="RXS76016.1"/>
    <property type="molecule type" value="Genomic_DNA"/>
</dbReference>
<keyword evidence="1" id="KW-1133">Transmembrane helix</keyword>
<sequence>MSNKLVKNKKQKEILNRRQKKILFFGILIILMIAFLGVWGKIIVTSNAFKTQMESMVEGKDYFLEDIEITDKRSEAVTTDDSISENYFFYYQNGRRYDYDKRMQVPGKIYSEYHVGDTITAYTTDHVSYSYYKYGILPKNEYTNNEIMKCVGVLLGVGILSLLLVGIVSRNE</sequence>
<name>A0A4Q1RJS7_9FIRM</name>
<keyword evidence="3" id="KW-1185">Reference proteome</keyword>
<reference evidence="2 3" key="1">
    <citation type="submission" date="2019-01" db="EMBL/GenBank/DDBJ databases">
        <title>Blautia sp. nov. KGMB01111 isolated human feces.</title>
        <authorList>
            <person name="Park J.-E."/>
            <person name="Kim J.-S."/>
            <person name="Park S.-H."/>
        </authorList>
    </citation>
    <scope>NUCLEOTIDE SEQUENCE [LARGE SCALE GENOMIC DNA]</scope>
    <source>
        <strain evidence="2 3">KGMB01111</strain>
    </source>
</reference>
<keyword evidence="1" id="KW-0472">Membrane</keyword>
<dbReference type="AlphaFoldDB" id="A0A4Q1RJS7"/>
<dbReference type="Proteomes" id="UP000290106">
    <property type="component" value="Unassembled WGS sequence"/>
</dbReference>
<dbReference type="OrthoDB" id="2060278at2"/>
<evidence type="ECO:0008006" key="4">
    <source>
        <dbReference type="Google" id="ProtNLM"/>
    </source>
</evidence>
<protein>
    <recommendedName>
        <fullName evidence="4">DUF3592 domain-containing protein</fullName>
    </recommendedName>
</protein>
<keyword evidence="1" id="KW-0812">Transmembrane</keyword>
<organism evidence="2 3">
    <name type="scientific">Blautia faecicola</name>
    <dbReference type="NCBI Taxonomy" id="2509240"/>
    <lineage>
        <taxon>Bacteria</taxon>
        <taxon>Bacillati</taxon>
        <taxon>Bacillota</taxon>
        <taxon>Clostridia</taxon>
        <taxon>Lachnospirales</taxon>
        <taxon>Lachnospiraceae</taxon>
        <taxon>Blautia</taxon>
    </lineage>
</organism>
<evidence type="ECO:0000256" key="1">
    <source>
        <dbReference type="SAM" id="Phobius"/>
    </source>
</evidence>
<feature type="transmembrane region" description="Helical" evidence="1">
    <location>
        <begin position="21"/>
        <end position="44"/>
    </location>
</feature>
<gene>
    <name evidence="2" type="ORF">ETP43_12930</name>
</gene>
<comment type="caution">
    <text evidence="2">The sequence shown here is derived from an EMBL/GenBank/DDBJ whole genome shotgun (WGS) entry which is preliminary data.</text>
</comment>
<proteinExistence type="predicted"/>
<evidence type="ECO:0000313" key="2">
    <source>
        <dbReference type="EMBL" id="RXS76016.1"/>
    </source>
</evidence>
<dbReference type="RefSeq" id="WP_129258512.1">
    <property type="nucleotide sequence ID" value="NZ_SDKC01000001.1"/>
</dbReference>
<accession>A0A4Q1RJS7</accession>